<evidence type="ECO:0000313" key="1">
    <source>
        <dbReference type="EMBL" id="KAK3774037.1"/>
    </source>
</evidence>
<reference evidence="1" key="1">
    <citation type="journal article" date="2023" name="G3 (Bethesda)">
        <title>A reference genome for the long-term kleptoplast-retaining sea slug Elysia crispata morphotype clarki.</title>
        <authorList>
            <person name="Eastman K.E."/>
            <person name="Pendleton A.L."/>
            <person name="Shaikh M.A."/>
            <person name="Suttiyut T."/>
            <person name="Ogas R."/>
            <person name="Tomko P."/>
            <person name="Gavelis G."/>
            <person name="Widhalm J.R."/>
            <person name="Wisecaver J.H."/>
        </authorList>
    </citation>
    <scope>NUCLEOTIDE SEQUENCE</scope>
    <source>
        <strain evidence="1">ECLA1</strain>
    </source>
</reference>
<organism evidence="1 2">
    <name type="scientific">Elysia crispata</name>
    <name type="common">lettuce slug</name>
    <dbReference type="NCBI Taxonomy" id="231223"/>
    <lineage>
        <taxon>Eukaryota</taxon>
        <taxon>Metazoa</taxon>
        <taxon>Spiralia</taxon>
        <taxon>Lophotrochozoa</taxon>
        <taxon>Mollusca</taxon>
        <taxon>Gastropoda</taxon>
        <taxon>Heterobranchia</taxon>
        <taxon>Euthyneura</taxon>
        <taxon>Panpulmonata</taxon>
        <taxon>Sacoglossa</taxon>
        <taxon>Placobranchoidea</taxon>
        <taxon>Plakobranchidae</taxon>
        <taxon>Elysia</taxon>
    </lineage>
</organism>
<comment type="caution">
    <text evidence="1">The sequence shown here is derived from an EMBL/GenBank/DDBJ whole genome shotgun (WGS) entry which is preliminary data.</text>
</comment>
<keyword evidence="2" id="KW-1185">Reference proteome</keyword>
<dbReference type="Proteomes" id="UP001283361">
    <property type="component" value="Unassembled WGS sequence"/>
</dbReference>
<dbReference type="AlphaFoldDB" id="A0AAE0ZRI6"/>
<protein>
    <submittedName>
        <fullName evidence="1">Uncharacterized protein</fullName>
    </submittedName>
</protein>
<accession>A0AAE0ZRI6</accession>
<evidence type="ECO:0000313" key="2">
    <source>
        <dbReference type="Proteomes" id="UP001283361"/>
    </source>
</evidence>
<proteinExistence type="predicted"/>
<gene>
    <name evidence="1" type="ORF">RRG08_030119</name>
</gene>
<name>A0AAE0ZRI6_9GAST</name>
<dbReference type="EMBL" id="JAWDGP010003469">
    <property type="protein sequence ID" value="KAK3774037.1"/>
    <property type="molecule type" value="Genomic_DNA"/>
</dbReference>
<sequence length="112" mass="12428">MLQQDGTPPIAISINRVTMVSYRERGRSCLPTAGRTNRAPKSSLSGLQKIKYVDLFCVELCMNMAIDLTSPVPSIKMLVDVGEVEAAMVLILLEMFLNEDIISPEITVRSRE</sequence>